<dbReference type="Gene3D" id="3.40.50.2300">
    <property type="match status" value="1"/>
</dbReference>
<dbReference type="InterPro" id="IPR011006">
    <property type="entry name" value="CheY-like_superfamily"/>
</dbReference>
<evidence type="ECO:0000313" key="1">
    <source>
        <dbReference type="EMBL" id="OXC77605.1"/>
    </source>
</evidence>
<dbReference type="AlphaFoldDB" id="A0A226X2C4"/>
<dbReference type="SUPFAM" id="SSF52172">
    <property type="entry name" value="CheY-like"/>
    <property type="match status" value="1"/>
</dbReference>
<sequence length="46" mass="5071">MLIALTGWGQQQDKNDAAQAGFDFHFTKPVDLKRLLIVLTDGKVLG</sequence>
<proteinExistence type="predicted"/>
<reference evidence="2" key="1">
    <citation type="submission" date="2017-01" db="EMBL/GenBank/DDBJ databases">
        <title>Genome Analysis of Deinococcus marmoris KOPRI26562.</title>
        <authorList>
            <person name="Kim J.H."/>
            <person name="Oh H.-M."/>
        </authorList>
    </citation>
    <scope>NUCLEOTIDE SEQUENCE [LARGE SCALE GENOMIC DNA]</scope>
    <source>
        <strain evidence="2">PAMC 26633</strain>
    </source>
</reference>
<protein>
    <submittedName>
        <fullName evidence="1">Chemotaxis protein methyltransferase CheR</fullName>
    </submittedName>
</protein>
<evidence type="ECO:0000313" key="2">
    <source>
        <dbReference type="Proteomes" id="UP000214720"/>
    </source>
</evidence>
<comment type="caution">
    <text evidence="1">The sequence shown here is derived from an EMBL/GenBank/DDBJ whole genome shotgun (WGS) entry which is preliminary data.</text>
</comment>
<gene>
    <name evidence="1" type="ORF">BSU04_15970</name>
</gene>
<keyword evidence="1" id="KW-0489">Methyltransferase</keyword>
<keyword evidence="1" id="KW-0808">Transferase</keyword>
<dbReference type="RefSeq" id="WP_179258328.1">
    <property type="nucleotide sequence ID" value="NZ_MTHB01000099.1"/>
</dbReference>
<dbReference type="GO" id="GO:0008168">
    <property type="term" value="F:methyltransferase activity"/>
    <property type="evidence" value="ECO:0007669"/>
    <property type="project" value="UniProtKB-KW"/>
</dbReference>
<dbReference type="EMBL" id="MTHB01000099">
    <property type="protein sequence ID" value="OXC77605.1"/>
    <property type="molecule type" value="Genomic_DNA"/>
</dbReference>
<dbReference type="GO" id="GO:0032259">
    <property type="term" value="P:methylation"/>
    <property type="evidence" value="ECO:0007669"/>
    <property type="project" value="UniProtKB-KW"/>
</dbReference>
<dbReference type="Proteomes" id="UP000214720">
    <property type="component" value="Unassembled WGS sequence"/>
</dbReference>
<organism evidence="1 2">
    <name type="scientific">Caballeronia sordidicola</name>
    <name type="common">Burkholderia sordidicola</name>
    <dbReference type="NCBI Taxonomy" id="196367"/>
    <lineage>
        <taxon>Bacteria</taxon>
        <taxon>Pseudomonadati</taxon>
        <taxon>Pseudomonadota</taxon>
        <taxon>Betaproteobacteria</taxon>
        <taxon>Burkholderiales</taxon>
        <taxon>Burkholderiaceae</taxon>
        <taxon>Caballeronia</taxon>
    </lineage>
</organism>
<accession>A0A226X2C4</accession>
<name>A0A226X2C4_CABSO</name>